<dbReference type="Pfam" id="PF22725">
    <property type="entry name" value="GFO_IDH_MocA_C3"/>
    <property type="match status" value="1"/>
</dbReference>
<dbReference type="SUPFAM" id="SSF51735">
    <property type="entry name" value="NAD(P)-binding Rossmann-fold domains"/>
    <property type="match status" value="1"/>
</dbReference>
<evidence type="ECO:0000259" key="3">
    <source>
        <dbReference type="Pfam" id="PF01408"/>
    </source>
</evidence>
<proteinExistence type="predicted"/>
<accession>A0A4Q8AE07</accession>
<name>A0A4Q8AE07_9MICC</name>
<feature type="domain" description="GFO/IDH/MocA-like oxidoreductase" evidence="4">
    <location>
        <begin position="133"/>
        <end position="262"/>
    </location>
</feature>
<dbReference type="GO" id="GO:0016491">
    <property type="term" value="F:oxidoreductase activity"/>
    <property type="evidence" value="ECO:0007669"/>
    <property type="project" value="UniProtKB-KW"/>
</dbReference>
<dbReference type="InterPro" id="IPR000683">
    <property type="entry name" value="Gfo/Idh/MocA-like_OxRdtase_N"/>
</dbReference>
<dbReference type="SUPFAM" id="SSF55347">
    <property type="entry name" value="Glyceraldehyde-3-phosphate dehydrogenase-like, C-terminal domain"/>
    <property type="match status" value="1"/>
</dbReference>
<dbReference type="InterPro" id="IPR036291">
    <property type="entry name" value="NAD(P)-bd_dom_sf"/>
</dbReference>
<comment type="caution">
    <text evidence="5">The sequence shown here is derived from an EMBL/GenBank/DDBJ whole genome shotgun (WGS) entry which is preliminary data.</text>
</comment>
<keyword evidence="6" id="KW-1185">Reference proteome</keyword>
<evidence type="ECO:0000256" key="2">
    <source>
        <dbReference type="ARBA" id="ARBA00023027"/>
    </source>
</evidence>
<dbReference type="OrthoDB" id="9792085at2"/>
<dbReference type="InterPro" id="IPR050463">
    <property type="entry name" value="Gfo/Idh/MocA_oxidrdct_glycsds"/>
</dbReference>
<gene>
    <name evidence="5" type="ORF">EV380_1497</name>
</gene>
<protein>
    <submittedName>
        <fullName evidence="5">Putative dehydrogenase</fullName>
    </submittedName>
</protein>
<reference evidence="5 6" key="1">
    <citation type="submission" date="2019-02" db="EMBL/GenBank/DDBJ databases">
        <title>Sequencing the genomes of 1000 actinobacteria strains.</title>
        <authorList>
            <person name="Klenk H.-P."/>
        </authorList>
    </citation>
    <scope>NUCLEOTIDE SEQUENCE [LARGE SCALE GENOMIC DNA]</scope>
    <source>
        <strain evidence="5 6">DSM 17364</strain>
    </source>
</reference>
<dbReference type="PANTHER" id="PTHR43818">
    <property type="entry name" value="BCDNA.GH03377"/>
    <property type="match status" value="1"/>
</dbReference>
<evidence type="ECO:0000313" key="6">
    <source>
        <dbReference type="Proteomes" id="UP000292685"/>
    </source>
</evidence>
<evidence type="ECO:0000313" key="5">
    <source>
        <dbReference type="EMBL" id="RZU61915.1"/>
    </source>
</evidence>
<evidence type="ECO:0000256" key="1">
    <source>
        <dbReference type="ARBA" id="ARBA00023002"/>
    </source>
</evidence>
<dbReference type="GO" id="GO:0000166">
    <property type="term" value="F:nucleotide binding"/>
    <property type="evidence" value="ECO:0007669"/>
    <property type="project" value="InterPro"/>
</dbReference>
<dbReference type="RefSeq" id="WP_130450390.1">
    <property type="nucleotide sequence ID" value="NZ_SHLA01000001.1"/>
</dbReference>
<organism evidence="5 6">
    <name type="scientific">Zhihengliuella halotolerans</name>
    <dbReference type="NCBI Taxonomy" id="370736"/>
    <lineage>
        <taxon>Bacteria</taxon>
        <taxon>Bacillati</taxon>
        <taxon>Actinomycetota</taxon>
        <taxon>Actinomycetes</taxon>
        <taxon>Micrococcales</taxon>
        <taxon>Micrococcaceae</taxon>
        <taxon>Zhihengliuella</taxon>
    </lineage>
</organism>
<feature type="domain" description="Gfo/Idh/MocA-like oxidoreductase N-terminal" evidence="3">
    <location>
        <begin position="9"/>
        <end position="122"/>
    </location>
</feature>
<dbReference type="Gene3D" id="3.30.360.10">
    <property type="entry name" value="Dihydrodipicolinate Reductase, domain 2"/>
    <property type="match status" value="1"/>
</dbReference>
<sequence>MSGNSVKSVRVGIIGGGFMARTHAAAARAAGAHVAAVASSSPERTRQAAAAFGVDPAESVRQLIEAVDVVHITSPNALHAEHALAALEAGKHVVCEKPLATDPATAAELAAAAEEAGVVATVPFVYRFHPMARQARAHAAASGLGRLLTVRGAYLQDWMLDPQETNWRVDAAAGGPSRAFGDIGSHLVDLTEFIAGERIVRLNAATSRAFAERDSTAVETEDAAVLTVETASGAVGSLMVSQVNAGRKNALTLELAGTDSSVEFVQERPDELWIGGASSSRILSRDAAVLAPDAARLCTVPAGHPMGYVDAFAAFARDTYAAIAGDAPDGLPTFDDGARANRLTAAVLDSAASGVWVDTRD</sequence>
<keyword evidence="2" id="KW-0520">NAD</keyword>
<dbReference type="Proteomes" id="UP000292685">
    <property type="component" value="Unassembled WGS sequence"/>
</dbReference>
<dbReference type="AlphaFoldDB" id="A0A4Q8AE07"/>
<dbReference type="InterPro" id="IPR055170">
    <property type="entry name" value="GFO_IDH_MocA-like_dom"/>
</dbReference>
<evidence type="ECO:0000259" key="4">
    <source>
        <dbReference type="Pfam" id="PF22725"/>
    </source>
</evidence>
<dbReference type="EMBL" id="SHLA01000001">
    <property type="protein sequence ID" value="RZU61915.1"/>
    <property type="molecule type" value="Genomic_DNA"/>
</dbReference>
<dbReference type="Gene3D" id="3.40.50.720">
    <property type="entry name" value="NAD(P)-binding Rossmann-like Domain"/>
    <property type="match status" value="1"/>
</dbReference>
<dbReference type="PANTHER" id="PTHR43818:SF11">
    <property type="entry name" value="BCDNA.GH03377"/>
    <property type="match status" value="1"/>
</dbReference>
<keyword evidence="1" id="KW-0560">Oxidoreductase</keyword>
<dbReference type="Pfam" id="PF01408">
    <property type="entry name" value="GFO_IDH_MocA"/>
    <property type="match status" value="1"/>
</dbReference>